<evidence type="ECO:0000313" key="2">
    <source>
        <dbReference type="EMBL" id="HGQ35673.1"/>
    </source>
</evidence>
<feature type="transmembrane region" description="Helical" evidence="1">
    <location>
        <begin position="142"/>
        <end position="162"/>
    </location>
</feature>
<feature type="transmembrane region" description="Helical" evidence="1">
    <location>
        <begin position="58"/>
        <end position="79"/>
    </location>
</feature>
<dbReference type="PANTHER" id="PTHR42241:SF2">
    <property type="entry name" value="HYPOTHETICAL MEMBRANE PROTEIN, CONSERVED, DUF998 FAMILY"/>
    <property type="match status" value="1"/>
</dbReference>
<evidence type="ECO:0000313" key="3">
    <source>
        <dbReference type="EMBL" id="HGQ64914.1"/>
    </source>
</evidence>
<dbReference type="EMBL" id="DTBD01000058">
    <property type="protein sequence ID" value="HGQ64914.1"/>
    <property type="molecule type" value="Genomic_DNA"/>
</dbReference>
<name>A0A7C4JK63_9CREN</name>
<accession>A0A7C4JK63</accession>
<feature type="transmembrane region" description="Helical" evidence="1">
    <location>
        <begin position="12"/>
        <end position="34"/>
    </location>
</feature>
<protein>
    <submittedName>
        <fullName evidence="3">DUF998 domain-containing protein</fullName>
    </submittedName>
</protein>
<organism evidence="3">
    <name type="scientific">Ignisphaera aggregans</name>
    <dbReference type="NCBI Taxonomy" id="334771"/>
    <lineage>
        <taxon>Archaea</taxon>
        <taxon>Thermoproteota</taxon>
        <taxon>Thermoprotei</taxon>
        <taxon>Desulfurococcales</taxon>
        <taxon>Desulfurococcaceae</taxon>
        <taxon>Ignisphaera</taxon>
    </lineage>
</organism>
<dbReference type="InterPro" id="IPR009339">
    <property type="entry name" value="DUF998"/>
</dbReference>
<dbReference type="EMBL" id="DTCK01000016">
    <property type="protein sequence ID" value="HGQ35673.1"/>
    <property type="molecule type" value="Genomic_DNA"/>
</dbReference>
<dbReference type="Pfam" id="PF06197">
    <property type="entry name" value="DUF998"/>
    <property type="match status" value="1"/>
</dbReference>
<dbReference type="PANTHER" id="PTHR42241">
    <property type="entry name" value="HYPOTHETICAL MEMBRANE PROTEIN, CONSERVED, DUF998 FAMILY"/>
    <property type="match status" value="1"/>
</dbReference>
<sequence>MIRKRNLTLAKQLWRFTGLVAIILTWIVIVASVYQNPWFNVFKHALSDLGAPKANLPWIYNIGLVIVGSIICIYSLYLAYIAINKLYVFSFALMFIAGIFLALIGLFPSSTKPHGFVSLWFFVQIWLSLVSTAISMIKDRKIIYSLIMWIIVVIGPLGAILIKWPSVAILEIYGVILIDIYVAILTINF</sequence>
<keyword evidence="1" id="KW-0472">Membrane</keyword>
<dbReference type="AlphaFoldDB" id="A0A7C4JK63"/>
<comment type="caution">
    <text evidence="3">The sequence shown here is derived from an EMBL/GenBank/DDBJ whole genome shotgun (WGS) entry which is preliminary data.</text>
</comment>
<reference evidence="3" key="1">
    <citation type="journal article" date="2020" name="mSystems">
        <title>Genome- and Community-Level Interaction Insights into Carbon Utilization and Element Cycling Functions of Hydrothermarchaeota in Hydrothermal Sediment.</title>
        <authorList>
            <person name="Zhou Z."/>
            <person name="Liu Y."/>
            <person name="Xu W."/>
            <person name="Pan J."/>
            <person name="Luo Z.H."/>
            <person name="Li M."/>
        </authorList>
    </citation>
    <scope>NUCLEOTIDE SEQUENCE [LARGE SCALE GENOMIC DNA]</scope>
    <source>
        <strain evidence="3">SpSt-637</strain>
        <strain evidence="2">SpSt-667</strain>
    </source>
</reference>
<feature type="transmembrane region" description="Helical" evidence="1">
    <location>
        <begin position="119"/>
        <end position="137"/>
    </location>
</feature>
<proteinExistence type="predicted"/>
<feature type="transmembrane region" description="Helical" evidence="1">
    <location>
        <begin position="168"/>
        <end position="187"/>
    </location>
</feature>
<gene>
    <name evidence="3" type="ORF">ENU08_06700</name>
    <name evidence="2" type="ORF">ENU41_03230</name>
</gene>
<keyword evidence="1" id="KW-0812">Transmembrane</keyword>
<evidence type="ECO:0000256" key="1">
    <source>
        <dbReference type="SAM" id="Phobius"/>
    </source>
</evidence>
<feature type="transmembrane region" description="Helical" evidence="1">
    <location>
        <begin position="86"/>
        <end position="107"/>
    </location>
</feature>
<keyword evidence="1" id="KW-1133">Transmembrane helix</keyword>